<feature type="compositionally biased region" description="Basic and acidic residues" evidence="7">
    <location>
        <begin position="179"/>
        <end position="198"/>
    </location>
</feature>
<dbReference type="OrthoDB" id="206335at2759"/>
<dbReference type="Pfam" id="PF00929">
    <property type="entry name" value="RNase_T"/>
    <property type="match status" value="1"/>
</dbReference>
<proteinExistence type="evidence at transcript level"/>
<feature type="region of interest" description="Disordered" evidence="7">
    <location>
        <begin position="372"/>
        <end position="398"/>
    </location>
</feature>
<feature type="region of interest" description="Disordered" evidence="7">
    <location>
        <begin position="144"/>
        <end position="351"/>
    </location>
</feature>
<dbReference type="InterPro" id="IPR012337">
    <property type="entry name" value="RNaseH-like_sf"/>
</dbReference>
<dbReference type="SMART" id="SM00479">
    <property type="entry name" value="EXOIII"/>
    <property type="match status" value="1"/>
</dbReference>
<reference evidence="9" key="2">
    <citation type="journal article" date="2014" name="BMC Genomics">
        <title>A genomic perspective to assessing quality of mass-reared SIT flies used in Mediterranean fruit fly (Ceratitis capitata) eradication in California.</title>
        <authorList>
            <person name="Calla B."/>
            <person name="Hall B."/>
            <person name="Hou S."/>
            <person name="Geib S.M."/>
        </authorList>
    </citation>
    <scope>NUCLEOTIDE SEQUENCE</scope>
</reference>
<evidence type="ECO:0000256" key="2">
    <source>
        <dbReference type="ARBA" id="ARBA00006357"/>
    </source>
</evidence>
<evidence type="ECO:0000256" key="7">
    <source>
        <dbReference type="SAM" id="MobiDB-lite"/>
    </source>
</evidence>
<dbReference type="InterPro" id="IPR036397">
    <property type="entry name" value="RNaseH_sf"/>
</dbReference>
<feature type="compositionally biased region" description="Basic and acidic residues" evidence="7">
    <location>
        <begin position="209"/>
        <end position="237"/>
    </location>
</feature>
<dbReference type="GO" id="GO:0004527">
    <property type="term" value="F:exonuclease activity"/>
    <property type="evidence" value="ECO:0007669"/>
    <property type="project" value="UniProtKB-KW"/>
</dbReference>
<dbReference type="FunFam" id="3.30.420.10:FF:000019">
    <property type="entry name" value="RNA exonuclease NEF-sp"/>
    <property type="match status" value="1"/>
</dbReference>
<name>W8CCY2_CERCA</name>
<dbReference type="KEGG" id="ccat:101460336"/>
<dbReference type="Pfam" id="PF15870">
    <property type="entry name" value="EloA-BP1"/>
    <property type="match status" value="1"/>
</dbReference>
<accession>W8CCY2</accession>
<dbReference type="InterPro" id="IPR013520">
    <property type="entry name" value="Ribonucl_H"/>
</dbReference>
<gene>
    <name evidence="9" type="primary">REXO1</name>
</gene>
<feature type="region of interest" description="Disordered" evidence="7">
    <location>
        <begin position="712"/>
        <end position="733"/>
    </location>
</feature>
<dbReference type="InterPro" id="IPR047021">
    <property type="entry name" value="REXO1/3/4-like"/>
</dbReference>
<evidence type="ECO:0000256" key="1">
    <source>
        <dbReference type="ARBA" id="ARBA00004123"/>
    </source>
</evidence>
<feature type="domain" description="Exonuclease" evidence="8">
    <location>
        <begin position="828"/>
        <end position="987"/>
    </location>
</feature>
<dbReference type="Gene3D" id="3.30.420.10">
    <property type="entry name" value="Ribonuclease H-like superfamily/Ribonuclease H"/>
    <property type="match status" value="1"/>
</dbReference>
<feature type="compositionally biased region" description="Low complexity" evidence="7">
    <location>
        <begin position="268"/>
        <end position="287"/>
    </location>
</feature>
<dbReference type="GeneID" id="101460336"/>
<feature type="compositionally biased region" description="Basic and acidic residues" evidence="7">
    <location>
        <begin position="318"/>
        <end position="334"/>
    </location>
</feature>
<feature type="compositionally biased region" description="Basic and acidic residues" evidence="7">
    <location>
        <begin position="472"/>
        <end position="483"/>
    </location>
</feature>
<sequence length="987" mass="110977">MLPSLGLFKGFSCPYYTGLNSNNSNVGLQSCQRPYCHFKHVRKDENISSQNISMPEYKPSPKLLPLPTITKSKPKLEYQPEKPALNASPSKPSLGIEINAPIYIPGACNNDDQGLFTLNLDDCEDELNELGEILEIEVDKDNKNIDEGQYDCEQGDISENPNSEDVNEELNSVITKQETVNKGEKTSSHHSSNKDIKIKKQNSLYEDSSVSKDKSHRKESTRIKVSRQEKKEKSKTDTKKHKDHRQDGHRKKDRDRSKTHDNEKDGKSASSSSSRSDSKSRQSSSSSDGRENSRHSSSSKTSSKKSSTSKSSHSPSKVFEEEIKLAKLPLKTETHNSPPKLTEIPEQSPMSEEINKECQMIYEQLEKDFASMHKDNAAEANNCTDDSKASKRKQSEDDEYVINSLQKKRVAYQNAEKLKVQSPLLLRKPDHIRNAMQAIFNRQTAMHRKREEDASAEAAAVREAEEKVREANEALRKAKEKNRSNNNNSQLTPLIPKSYLTPPLRLGSRTIAPVANIIALERAKKKVEELKAEKKPAFTPAQTTKKGERVAHKLTAALATKEVIKPAKPPVLEANSSKISFNIRMQYYEMMVKHCLAIYPNMADAWERAQTEELAVFKKCNTPVIYKSSALLAINKLRKEATDSGNKPADTNKMVSHEVILAGKLAKSNTWSVQKKIRSDASDGNEPFDKLPGHKAYDMVYDLRLTEEQLTSNGFPRTGKGPGIAVITSTRPSRRPNADERYCSRCGKVFNLNVYDEVCVDECNYHPKSAGYRRGFADNHHRCCQQPAGTPGCSYANYHVTDYVNYDNLTGYITTIDKDSDYIPTKKDIYALDCEMCYTTAGIELTRVTVVDINGRTVYDALVKPENKIVDYNTVYSGITEAMLKNETRTLRDVQAILLSMFHSKSILVGHSLDSDLKALKLIHSVVVDTSVLFPHKMGPPKKRALKTLCIENLKRIIQENEAGHDSAEDAEVCIQLVKFYLRNKIS</sequence>
<comment type="similarity">
    <text evidence="2">Belongs to the REXO1/REXO3 family.</text>
</comment>
<feature type="compositionally biased region" description="Basic and acidic residues" evidence="7">
    <location>
        <begin position="254"/>
        <end position="267"/>
    </location>
</feature>
<feature type="compositionally biased region" description="Basic residues" evidence="7">
    <location>
        <begin position="238"/>
        <end position="253"/>
    </location>
</feature>
<keyword evidence="5 9" id="KW-0269">Exonuclease</keyword>
<evidence type="ECO:0000256" key="3">
    <source>
        <dbReference type="ARBA" id="ARBA00022722"/>
    </source>
</evidence>
<reference evidence="9" key="1">
    <citation type="submission" date="2013-07" db="EMBL/GenBank/DDBJ databases">
        <authorList>
            <person name="Geib S."/>
        </authorList>
    </citation>
    <scope>NUCLEOTIDE SEQUENCE</scope>
</reference>
<feature type="region of interest" description="Disordered" evidence="7">
    <location>
        <begin position="472"/>
        <end position="495"/>
    </location>
</feature>
<dbReference type="SUPFAM" id="SSF53098">
    <property type="entry name" value="Ribonuclease H-like"/>
    <property type="match status" value="1"/>
</dbReference>
<dbReference type="GO" id="GO:0005634">
    <property type="term" value="C:nucleus"/>
    <property type="evidence" value="ECO:0007669"/>
    <property type="project" value="UniProtKB-SubCell"/>
</dbReference>
<keyword evidence="6" id="KW-0539">Nucleus</keyword>
<feature type="compositionally biased region" description="Low complexity" evidence="7">
    <location>
        <begin position="295"/>
        <end position="317"/>
    </location>
</feature>
<feature type="compositionally biased region" description="Basic and acidic residues" evidence="7">
    <location>
        <begin position="385"/>
        <end position="395"/>
    </location>
</feature>
<feature type="compositionally biased region" description="Polar residues" evidence="7">
    <location>
        <begin position="157"/>
        <end position="178"/>
    </location>
</feature>
<dbReference type="CDD" id="cd06145">
    <property type="entry name" value="REX1_like"/>
    <property type="match status" value="1"/>
</dbReference>
<comment type="subcellular location">
    <subcellularLocation>
        <location evidence="1">Nucleus</location>
    </subcellularLocation>
</comment>
<dbReference type="InterPro" id="IPR034922">
    <property type="entry name" value="REX1-like_exo"/>
</dbReference>
<dbReference type="GO" id="GO:0003676">
    <property type="term" value="F:nucleic acid binding"/>
    <property type="evidence" value="ECO:0007669"/>
    <property type="project" value="InterPro"/>
</dbReference>
<evidence type="ECO:0000256" key="6">
    <source>
        <dbReference type="ARBA" id="ARBA00023242"/>
    </source>
</evidence>
<organism evidence="9">
    <name type="scientific">Ceratitis capitata</name>
    <name type="common">Mediterranean fruit fly</name>
    <name type="synonym">Tephritis capitata</name>
    <dbReference type="NCBI Taxonomy" id="7213"/>
    <lineage>
        <taxon>Eukaryota</taxon>
        <taxon>Metazoa</taxon>
        <taxon>Ecdysozoa</taxon>
        <taxon>Arthropoda</taxon>
        <taxon>Hexapoda</taxon>
        <taxon>Insecta</taxon>
        <taxon>Pterygota</taxon>
        <taxon>Neoptera</taxon>
        <taxon>Endopterygota</taxon>
        <taxon>Diptera</taxon>
        <taxon>Brachycera</taxon>
        <taxon>Muscomorpha</taxon>
        <taxon>Tephritoidea</taxon>
        <taxon>Tephritidae</taxon>
        <taxon>Ceratitis</taxon>
        <taxon>Ceratitis</taxon>
    </lineage>
</organism>
<keyword evidence="3" id="KW-0540">Nuclease</keyword>
<evidence type="ECO:0000256" key="4">
    <source>
        <dbReference type="ARBA" id="ARBA00022801"/>
    </source>
</evidence>
<keyword evidence="4" id="KW-0378">Hydrolase</keyword>
<dbReference type="PANTHER" id="PTHR12801">
    <property type="entry name" value="RNA EXONUCLEASE REXO1 / RECO3 FAMILY MEMBER-RELATED"/>
    <property type="match status" value="1"/>
</dbReference>
<evidence type="ECO:0000256" key="5">
    <source>
        <dbReference type="ARBA" id="ARBA00022839"/>
    </source>
</evidence>
<protein>
    <submittedName>
        <fullName evidence="9">RNA exonuclease 1</fullName>
    </submittedName>
</protein>
<evidence type="ECO:0000313" key="9">
    <source>
        <dbReference type="EMBL" id="JAC03655.1"/>
    </source>
</evidence>
<dbReference type="InterPro" id="IPR031736">
    <property type="entry name" value="REXO1-like_dom"/>
</dbReference>
<evidence type="ECO:0000259" key="8">
    <source>
        <dbReference type="SMART" id="SM00479"/>
    </source>
</evidence>
<dbReference type="PANTHER" id="PTHR12801:SF115">
    <property type="entry name" value="FI18136P1-RELATED"/>
    <property type="match status" value="1"/>
</dbReference>
<dbReference type="AlphaFoldDB" id="W8CCY2"/>
<dbReference type="EMBL" id="GAMC01002901">
    <property type="protein sequence ID" value="JAC03655.1"/>
    <property type="molecule type" value="mRNA"/>
</dbReference>